<evidence type="ECO:0000313" key="6">
    <source>
        <dbReference type="Proteomes" id="UP001498476"/>
    </source>
</evidence>
<evidence type="ECO:0000256" key="1">
    <source>
        <dbReference type="SAM" id="MobiDB-lite"/>
    </source>
</evidence>
<gene>
    <name evidence="5" type="ORF">QQX98_002686</name>
</gene>
<feature type="region of interest" description="Disordered" evidence="1">
    <location>
        <begin position="1237"/>
        <end position="1259"/>
    </location>
</feature>
<dbReference type="Pfam" id="PF18413">
    <property type="entry name" value="Neuraminidase"/>
    <property type="match status" value="1"/>
</dbReference>
<accession>A0ABR1HH24</accession>
<dbReference type="InterPro" id="IPR040840">
    <property type="entry name" value="TcA_TcB_BD"/>
</dbReference>
<dbReference type="EMBL" id="JAZAVJ010000029">
    <property type="protein sequence ID" value="KAK7420488.1"/>
    <property type="molecule type" value="Genomic_DNA"/>
</dbReference>
<comment type="caution">
    <text evidence="5">The sequence shown here is derived from an EMBL/GenBank/DDBJ whole genome shotgun (WGS) entry which is preliminary data.</text>
</comment>
<feature type="domain" description="ABC toxin N-terminal" evidence="4">
    <location>
        <begin position="987"/>
        <end position="1109"/>
    </location>
</feature>
<proteinExistence type="predicted"/>
<protein>
    <recommendedName>
        <fullName evidence="7">Toxin subunit</fullName>
    </recommendedName>
</protein>
<evidence type="ECO:0000259" key="2">
    <source>
        <dbReference type="Pfam" id="PF18276"/>
    </source>
</evidence>
<dbReference type="Pfam" id="PF18276">
    <property type="entry name" value="TcA_TcB_BD"/>
    <property type="match status" value="1"/>
</dbReference>
<feature type="domain" description="Tc toxin complex TcA C-terminal TcB-binding" evidence="2">
    <location>
        <begin position="2027"/>
        <end position="2320"/>
    </location>
</feature>
<feature type="domain" description="Neuraminidase-like" evidence="3">
    <location>
        <begin position="1141"/>
        <end position="1295"/>
    </location>
</feature>
<evidence type="ECO:0000313" key="5">
    <source>
        <dbReference type="EMBL" id="KAK7420488.1"/>
    </source>
</evidence>
<dbReference type="Proteomes" id="UP001498476">
    <property type="component" value="Unassembled WGS sequence"/>
</dbReference>
<organism evidence="5 6">
    <name type="scientific">Neonectria punicea</name>
    <dbReference type="NCBI Taxonomy" id="979145"/>
    <lineage>
        <taxon>Eukaryota</taxon>
        <taxon>Fungi</taxon>
        <taxon>Dikarya</taxon>
        <taxon>Ascomycota</taxon>
        <taxon>Pezizomycotina</taxon>
        <taxon>Sordariomycetes</taxon>
        <taxon>Hypocreomycetidae</taxon>
        <taxon>Hypocreales</taxon>
        <taxon>Nectriaceae</taxon>
        <taxon>Neonectria</taxon>
    </lineage>
</organism>
<dbReference type="InterPro" id="IPR046839">
    <property type="entry name" value="ABC_toxin_N"/>
</dbReference>
<dbReference type="InterPro" id="IPR041079">
    <property type="entry name" value="Neuraminidase-like"/>
</dbReference>
<evidence type="ECO:0008006" key="7">
    <source>
        <dbReference type="Google" id="ProtNLM"/>
    </source>
</evidence>
<evidence type="ECO:0000259" key="4">
    <source>
        <dbReference type="Pfam" id="PF20220"/>
    </source>
</evidence>
<keyword evidence="6" id="KW-1185">Reference proteome</keyword>
<sequence length="2486" mass="278403">MFPLKFFPYSQALEDIDIYLSALSLIPSDIFATFRSEAQVVAQFPDVILQDRQTRKAVLNDASTVCNRAFVAERLGLKPLDYAAITRELIYPTDFLDLLSGLSSGESGLPVVDAQNREAPATHRNWGYADKAFASSENSSCLGQGCPSMNFLTSAGRDIFGRRLVITNANRIPEFTEHLSDMRLLSLDMSSDAETPPVGPLTEDICHELQGFIWLRSRLGWSISQLDSVLSGLTENQMMNGMVYNPLQPSHAITSLMLEDVSYVVRLNNLTRLPVDVISSLWAPLNAHGRDSLYGKLFLGPAVRLGDADTFKPNAASRYFEGSDETLGNHLPVLMAAFRLNLEDLNTFMTVAGVKGDQRLTLDRLSQIYRHTVLCKILGGQPKEYDSVRGLVSGGRDIFQDPKTTFTSVEAWRKLIDSGWSVAELLSLTARSPSEGAAVKLRAEEKSGVDFVHAVAEKIDAFQQTWRPKIDNNIASAQDVLDICIQLYDGHTAQLVASFVEGQCVTSELIDINAGELLPDKSKLPAKLSVLRHVTGRQNQLTLNVRGILSDEELKVVKNVSQKDGSFISGVERVHRASKVALQALVSRLYARLSPEEQESATKLFLRDIQHVTETKPPNSAEETEIQKVTALTERFARLALPTLTAQVIRDSSLQAVVDKVPGLDHTILNLLLDGGVAEASSERKVADSPLQRLETVAYLSDNVKELKAAYFTPTATDVYTFQHPNSRAAVQFSINGVSIPHSGEAMGQQSDPVALSTGETYLLTSSTNIADLTWSTKQSVSMKFANSTLLSQDSVKTIDSILIDIVRTAQLVQKQGLTLEEFKYFTKPDSFLPLNLDAVSLSTLSALETYKDLRNSLGGGKDSLIHLFGWLTNPVKPEELAPRLAAATGWREEQLTCVLEMKFIAMDPTEIVQEFRNINSLLVIQKIIKVMQRVKPAPGRDLTDPIELMFKVAVPTSPSRVEDDFQNASLFQVCLTERQLAQCTTETREKHRDALVQYLLQQPFIRNERKIYDADGLFDYFLMDVQMGAKLETTRMKQAISVVQLYVQRCLLGLEADEGVNSSDILADKWAWMQKHSVWQATRKAFLYPENWIDPSLRDDKTALFVEYEANIMQKDLNWETFAGAIKGYVQGLSEISDLDILAYIREKEDGVDLYHFFGRTRNAPYSFYHCRMRLVVKQGHVFWSPWIKMELEATTYETDWNGDSLSMGGNYVLPVLRGKRLYLYLPQIMSKAISPDAPRTRTNETTTTPTTFSEMEKRSVGTMVSPKTWDIRMAWTELVDGKWLPKRVSNSSFIVDWSPANVNEPLPSIANFIFSTKTDGNDVNIHVGCWRDEGRDVFSLEQFVIADDRVIAVKSSQEKIPNVQTIPTTFHKYSWEDSGTSKVVEAPVVKAYANGTESLPLLALPPRETGTKRNLCWTMSYGENIRNVTGLVVDEKTNSTPGRSVFMYPLKQELDRTVTSVSYSDTVTVSSNEVIEHGAAQQLMQSICEPDSIDSLFKTIRASSDMDYGNTTHANATGMYHELRTSYALYNWELGLHTVLMAMDRFHATQQFETALRVARIVFDPTVNPPAEHAAPWTACWKFPPFAEIAKDRVSIADAEFEGWPSDHVFEMAVSERRSNPSNAHATARGRPKAYMKWIVMKYIEILIAAGDEFFRQGSLESLPLAIQRYIEATHILGPEPPKMPRLGKAVTRSFRTLGSQTSVNLELAFPFMCDVERRGNLNAKDNDTTKQSLLCILQTSYFCLPPNPKYQALRTLVGDRLFKSPSWTLPPSPTPCKEVTGISSLLNDLDSPMPFYRFSSLISKALEICAELRNLSEQFLQAKEKQDAEAFVLLKTRQESMKQILALDIKQLQRQEIEKTIESLLINRATMASKLSFYLQLLGEPLGHIPDETTEWEDIKQTIDHPTTDDLRMNYHEAREMLMSDVSTGLNVGASALDIYTSFLRSLPCVTSNFEPWGVGVSVRYDSHLMAETIHGSATAVRMLAMIASEDAHKSAGKASLTRQLQERRMQANVKGREMKSLDKQIEIQKKRLEINSRETALQKQEIEFVAETEKWYMSKYTNANLYSWMENSVRSIQYDLYLLTADLARRAEKAFRFERGANMPLSFLRTGGYWDSSRDGLMAAQQLSFDLRRMETAYLEKLPHDFEISKNISLRQLDPLALIDLRETGTAVFAVPELMFDVDFPGHYMRRIRSVALSIPCLVGPYTSIAATLSLVEHKYRVSAVAAKGEHYHDLTGSNANTDQFRADRVPITQVAISSGVQDAGLFELGPRDGERFQPFEGAGAISTWRLTLPTTVRQFDHQTISDVVLHMRYTAVDGGPLLRRAANEAVTAYRSTVEELGNREGLFAYFDLKNDFSNQWYAFQAALSGKGAAQTKREATLDLSGLPDRLPFWARDKEITVLSLTIVVNGKDDTIENDLVIGELGDGKWDPVPVGGSKLLTRGSLKQSLAGWKLVVSKDSGSVSDIQGMCLVFRYALSDKE</sequence>
<evidence type="ECO:0000259" key="3">
    <source>
        <dbReference type="Pfam" id="PF18413"/>
    </source>
</evidence>
<reference evidence="5 6" key="1">
    <citation type="journal article" date="2025" name="Microbiol. Resour. Announc.">
        <title>Draft genome sequences for Neonectria magnoliae and Neonectria punicea, canker pathogens of Liriodendron tulipifera and Acer saccharum in West Virginia.</title>
        <authorList>
            <person name="Petronek H.M."/>
            <person name="Kasson M.T."/>
            <person name="Metheny A.M."/>
            <person name="Stauder C.M."/>
            <person name="Lovett B."/>
            <person name="Lynch S.C."/>
            <person name="Garnas J.R."/>
            <person name="Kasson L.R."/>
            <person name="Stajich J.E."/>
        </authorList>
    </citation>
    <scope>NUCLEOTIDE SEQUENCE [LARGE SCALE GENOMIC DNA]</scope>
    <source>
        <strain evidence="5 6">NRRL 64653</strain>
    </source>
</reference>
<dbReference type="Pfam" id="PF20220">
    <property type="entry name" value="ABC_toxin_N"/>
    <property type="match status" value="1"/>
</dbReference>
<name>A0ABR1HH24_9HYPO</name>